<keyword evidence="11" id="KW-0677">Repeat</keyword>
<evidence type="ECO:0000256" key="13">
    <source>
        <dbReference type="ARBA" id="ARBA00022801"/>
    </source>
</evidence>
<dbReference type="GO" id="GO:0006364">
    <property type="term" value="P:rRNA processing"/>
    <property type="evidence" value="ECO:0007669"/>
    <property type="project" value="InterPro"/>
</dbReference>
<name>H2ZKH4_CIOSA</name>
<dbReference type="AlphaFoldDB" id="H2ZKH4"/>
<dbReference type="SMART" id="SM00535">
    <property type="entry name" value="RIBOc"/>
    <property type="match status" value="2"/>
</dbReference>
<keyword evidence="25" id="KW-1185">Reference proteome</keyword>
<evidence type="ECO:0000256" key="1">
    <source>
        <dbReference type="ARBA" id="ARBA00000109"/>
    </source>
</evidence>
<dbReference type="HAMAP" id="MF_00104">
    <property type="entry name" value="RNase_III"/>
    <property type="match status" value="1"/>
</dbReference>
<dbReference type="Gene3D" id="1.10.1520.10">
    <property type="entry name" value="Ribonuclease III domain"/>
    <property type="match status" value="2"/>
</dbReference>
<dbReference type="InterPro" id="IPR011907">
    <property type="entry name" value="RNase_III"/>
</dbReference>
<comment type="similarity">
    <text evidence="5">Belongs to the ribonuclease III family.</text>
</comment>
<evidence type="ECO:0000256" key="8">
    <source>
        <dbReference type="ARBA" id="ARBA00022517"/>
    </source>
</evidence>
<dbReference type="GeneTree" id="ENSGT00730000111052"/>
<dbReference type="Ensembl" id="ENSCSAVT00000018287.1">
    <property type="protein sequence ID" value="ENSCSAVP00000018090.1"/>
    <property type="gene ID" value="ENSCSAVG00000010638.1"/>
</dbReference>
<dbReference type="FunFam" id="3.30.160.20:FF:000012">
    <property type="entry name" value="Drosha ribonuclease III"/>
    <property type="match status" value="1"/>
</dbReference>
<dbReference type="PROSITE" id="PS00517">
    <property type="entry name" value="RNASE_3_1"/>
    <property type="match status" value="2"/>
</dbReference>
<evidence type="ECO:0000256" key="11">
    <source>
        <dbReference type="ARBA" id="ARBA00022737"/>
    </source>
</evidence>
<evidence type="ECO:0000256" key="16">
    <source>
        <dbReference type="ARBA" id="ARBA00023211"/>
    </source>
</evidence>
<feature type="domain" description="DRBM" evidence="22">
    <location>
        <begin position="748"/>
        <end position="822"/>
    </location>
</feature>
<dbReference type="FunFam" id="1.10.1520.10:FF:000002">
    <property type="entry name" value="Drosha ribonuclease III"/>
    <property type="match status" value="1"/>
</dbReference>
<dbReference type="SUPFAM" id="SSF69065">
    <property type="entry name" value="RNase III domain-like"/>
    <property type="match status" value="2"/>
</dbReference>
<evidence type="ECO:0000256" key="2">
    <source>
        <dbReference type="ARBA" id="ARBA00001936"/>
    </source>
</evidence>
<comment type="subcellular location">
    <subcellularLocation>
        <location evidence="4">Nucleus</location>
    </subcellularLocation>
</comment>
<dbReference type="InParanoid" id="H2ZKH4"/>
<dbReference type="PANTHER" id="PTHR11207:SF0">
    <property type="entry name" value="RIBONUCLEASE 3"/>
    <property type="match status" value="1"/>
</dbReference>
<evidence type="ECO:0000256" key="15">
    <source>
        <dbReference type="ARBA" id="ARBA00022884"/>
    </source>
</evidence>
<keyword evidence="14" id="KW-0460">Magnesium</keyword>
<keyword evidence="10" id="KW-0479">Metal-binding</keyword>
<feature type="domain" description="RNase III" evidence="23">
    <location>
        <begin position="594"/>
        <end position="721"/>
    </location>
</feature>
<evidence type="ECO:0000256" key="3">
    <source>
        <dbReference type="ARBA" id="ARBA00001946"/>
    </source>
</evidence>
<dbReference type="EC" id="3.1.26.3" evidence="6"/>
<comment type="cofactor">
    <cofactor evidence="3">
        <name>Mg(2+)</name>
        <dbReference type="ChEBI" id="CHEBI:18420"/>
    </cofactor>
</comment>
<evidence type="ECO:0000256" key="21">
    <source>
        <dbReference type="PROSITE-ProRule" id="PRU00266"/>
    </source>
</evidence>
<evidence type="ECO:0000256" key="19">
    <source>
        <dbReference type="ARBA" id="ARBA00078955"/>
    </source>
</evidence>
<evidence type="ECO:0000256" key="9">
    <source>
        <dbReference type="ARBA" id="ARBA00022722"/>
    </source>
</evidence>
<keyword evidence="12" id="KW-0255">Endonuclease</keyword>
<organism evidence="24 25">
    <name type="scientific">Ciona savignyi</name>
    <name type="common">Pacific transparent sea squirt</name>
    <dbReference type="NCBI Taxonomy" id="51511"/>
    <lineage>
        <taxon>Eukaryota</taxon>
        <taxon>Metazoa</taxon>
        <taxon>Chordata</taxon>
        <taxon>Tunicata</taxon>
        <taxon>Ascidiacea</taxon>
        <taxon>Phlebobranchia</taxon>
        <taxon>Cionidae</taxon>
        <taxon>Ciona</taxon>
    </lineage>
</organism>
<evidence type="ECO:0000256" key="18">
    <source>
        <dbReference type="ARBA" id="ARBA00032486"/>
    </source>
</evidence>
<dbReference type="GO" id="GO:0031054">
    <property type="term" value="P:pre-miRNA processing"/>
    <property type="evidence" value="ECO:0007669"/>
    <property type="project" value="InterPro"/>
</dbReference>
<dbReference type="GO" id="GO:0046872">
    <property type="term" value="F:metal ion binding"/>
    <property type="evidence" value="ECO:0007669"/>
    <property type="project" value="UniProtKB-KW"/>
</dbReference>
<dbReference type="PANTHER" id="PTHR11207">
    <property type="entry name" value="RIBONUCLEASE III"/>
    <property type="match status" value="1"/>
</dbReference>
<dbReference type="GO" id="GO:0031053">
    <property type="term" value="P:primary miRNA processing"/>
    <property type="evidence" value="ECO:0007669"/>
    <property type="project" value="TreeGrafter"/>
</dbReference>
<keyword evidence="8" id="KW-0690">Ribosome biogenesis</keyword>
<evidence type="ECO:0000256" key="7">
    <source>
        <dbReference type="ARBA" id="ARBA00017706"/>
    </source>
</evidence>
<evidence type="ECO:0000259" key="22">
    <source>
        <dbReference type="PROSITE" id="PS50137"/>
    </source>
</evidence>
<evidence type="ECO:0000256" key="12">
    <source>
        <dbReference type="ARBA" id="ARBA00022759"/>
    </source>
</evidence>
<evidence type="ECO:0000256" key="5">
    <source>
        <dbReference type="ARBA" id="ARBA00010183"/>
    </source>
</evidence>
<dbReference type="InterPro" id="IPR014720">
    <property type="entry name" value="dsRBD_dom"/>
</dbReference>
<keyword evidence="9" id="KW-0540">Nuclease</keyword>
<evidence type="ECO:0000256" key="6">
    <source>
        <dbReference type="ARBA" id="ARBA00012177"/>
    </source>
</evidence>
<evidence type="ECO:0000313" key="24">
    <source>
        <dbReference type="Ensembl" id="ENSCSAVP00000018090.1"/>
    </source>
</evidence>
<dbReference type="PROSITE" id="PS50142">
    <property type="entry name" value="RNASE_3_2"/>
    <property type="match status" value="2"/>
</dbReference>
<sequence>YNEPGQANDGPLCRCSIGSRDKGIRHNIYPGEVPQEPLDPMKNNIGKMHHYRITVGPAVNFMISQPTTIEYGGNDYMFEGFSIFSDEPLDKIPLCDIIRFHIRYTIYLIEETPPESFCIRGMDLFDEYLFRELLELYDWQGNASVGEALKANKRKFRFFPRFVRSLPDNGKEILALCKVLEYLMEKDKPLVDEKELDWLMKCSHDEWLDYTDEVRGSIVTCPGKRPSSLRVDQLDRYDRTPVESSAQQPHLVDERYPMIVHFGIRPANLSYAGDPTYQRIWRTYLKLRHLMANSPKVKPSDKKKLREREVALQKIKRAKDMQREVTVELSSHGFRRTGLRSDVCQHALLLPVLSHHLRYHLCLRTLEKTIGYEFKERKWLSHAMNHPSCQMNFGLNPDHVRNALSNCGLRLPKYGDSSIHYKYTRKRGITTLIRIMARLGQQRPVLSPIEHNERLEFLGDAVVGYFTSVHLFLLFPDLSEGALTTFRTVLVNNQHLALLAERLHLDEFMLYAHGPDLCRKADLRHAMANCFEALMGAIYMEAGLDRAQDLFGKFLWETDALQRVWKHLPLHQLQEEEPDSDRRCIKDVPILQKLTKFEDSVGVKFNHIRLLAKSFTWRNVHENILTHGHNQRLEFLGDSVCNLVASTYLFKLYPTHHEGHLTLLRATVVNGRTQSLVATELGMPEYVICTLDNDSAVPEWREKNLADLLEAFVAALFVDKGLKYVEAFMKVCFFPRLKEFILTQEWNDPKSCLQQCCLTLRQEGKEPQLPTYEISHQTGPSHSRKYVVSVHFKGNEIGRGTGESIQRAERNAARTALNEYNFPQLEWQRRYVAEKHDLP</sequence>
<keyword evidence="13" id="KW-0378">Hydrolase</keyword>
<reference evidence="25" key="1">
    <citation type="submission" date="2003-08" db="EMBL/GenBank/DDBJ databases">
        <authorList>
            <person name="Birren B."/>
            <person name="Nusbaum C."/>
            <person name="Abebe A."/>
            <person name="Abouelleil A."/>
            <person name="Adekoya E."/>
            <person name="Ait-zahra M."/>
            <person name="Allen N."/>
            <person name="Allen T."/>
            <person name="An P."/>
            <person name="Anderson M."/>
            <person name="Anderson S."/>
            <person name="Arachchi H."/>
            <person name="Armbruster J."/>
            <person name="Bachantsang P."/>
            <person name="Baldwin J."/>
            <person name="Barry A."/>
            <person name="Bayul T."/>
            <person name="Blitshsteyn B."/>
            <person name="Bloom T."/>
            <person name="Blye J."/>
            <person name="Boguslavskiy L."/>
            <person name="Borowsky M."/>
            <person name="Boukhgalter B."/>
            <person name="Brunache A."/>
            <person name="Butler J."/>
            <person name="Calixte N."/>
            <person name="Calvo S."/>
            <person name="Camarata J."/>
            <person name="Campo K."/>
            <person name="Chang J."/>
            <person name="Cheshatsang Y."/>
            <person name="Citroen M."/>
            <person name="Collymore A."/>
            <person name="Considine T."/>
            <person name="Cook A."/>
            <person name="Cooke P."/>
            <person name="Corum B."/>
            <person name="Cuomo C."/>
            <person name="David R."/>
            <person name="Dawoe T."/>
            <person name="Degray S."/>
            <person name="Dodge S."/>
            <person name="Dooley K."/>
            <person name="Dorje P."/>
            <person name="Dorjee K."/>
            <person name="Dorris L."/>
            <person name="Duffey N."/>
            <person name="Dupes A."/>
            <person name="Elkins T."/>
            <person name="Engels R."/>
            <person name="Erickson J."/>
            <person name="Farina A."/>
            <person name="Faro S."/>
            <person name="Ferreira P."/>
            <person name="Fischer H."/>
            <person name="Fitzgerald M."/>
            <person name="Foley K."/>
            <person name="Gage D."/>
            <person name="Galagan J."/>
            <person name="Gearin G."/>
            <person name="Gnerre S."/>
            <person name="Gnirke A."/>
            <person name="Goyette A."/>
            <person name="Graham J."/>
            <person name="Grandbois E."/>
            <person name="Gyaltsen K."/>
            <person name="Hafez N."/>
            <person name="Hagopian D."/>
            <person name="Hagos B."/>
            <person name="Hall J."/>
            <person name="Hatcher B."/>
            <person name="Heller A."/>
            <person name="Higgins H."/>
            <person name="Honan T."/>
            <person name="Horn A."/>
            <person name="Houde N."/>
            <person name="Hughes L."/>
            <person name="Hulme W."/>
            <person name="Husby E."/>
            <person name="Iliev I."/>
            <person name="Jaffe D."/>
            <person name="Jones C."/>
            <person name="Kamal M."/>
            <person name="Kamat A."/>
            <person name="Kamvysselis M."/>
            <person name="Karlsson E."/>
            <person name="Kells C."/>
            <person name="Kieu A."/>
            <person name="Kisner P."/>
            <person name="Kodira C."/>
            <person name="Kulbokas E."/>
            <person name="Labutti K."/>
            <person name="Lama D."/>
            <person name="Landers T."/>
            <person name="Leger J."/>
            <person name="Levine S."/>
            <person name="Lewis D."/>
            <person name="Lewis T."/>
            <person name="Lindblad-toh K."/>
            <person name="Liu X."/>
            <person name="Lokyitsang T."/>
            <person name="Lokyitsang Y."/>
            <person name="Lucien O."/>
            <person name="Lui A."/>
            <person name="Ma L.J."/>
            <person name="Mabbitt R."/>
            <person name="Macdonald J."/>
            <person name="Maclean C."/>
            <person name="Major J."/>
            <person name="Manning J."/>
            <person name="Marabella R."/>
            <person name="Maru K."/>
            <person name="Matthews C."/>
            <person name="Mauceli E."/>
            <person name="Mccarthy M."/>
            <person name="Mcdonough S."/>
            <person name="Mcghee T."/>
            <person name="Meldrim J."/>
            <person name="Meneus L."/>
            <person name="Mesirov J."/>
            <person name="Mihalev A."/>
            <person name="Mihova T."/>
            <person name="Mikkelsen T."/>
            <person name="Mlenga V."/>
            <person name="Moru K."/>
            <person name="Mozes J."/>
            <person name="Mulrain L."/>
            <person name="Munson G."/>
            <person name="Naylor J."/>
            <person name="Newes C."/>
            <person name="Nguyen C."/>
            <person name="Nguyen N."/>
            <person name="Nguyen T."/>
            <person name="Nicol R."/>
            <person name="Nielsen C."/>
            <person name="Nizzari M."/>
            <person name="Norbu C."/>
            <person name="Norbu N."/>
            <person name="O'donnell P."/>
            <person name="Okoawo O."/>
            <person name="O'leary S."/>
            <person name="Omotosho B."/>
            <person name="O'neill K."/>
            <person name="Osman S."/>
            <person name="Parker S."/>
            <person name="Perrin D."/>
            <person name="Phunkhang P."/>
            <person name="Piqani B."/>
            <person name="Purcell S."/>
            <person name="Rachupka T."/>
            <person name="Ramasamy U."/>
            <person name="Rameau R."/>
            <person name="Ray V."/>
            <person name="Raymond C."/>
            <person name="Retta R."/>
            <person name="Richardson S."/>
            <person name="Rise C."/>
            <person name="Rodriguez J."/>
            <person name="Rogers J."/>
            <person name="Rogov P."/>
            <person name="Rutman M."/>
            <person name="Schupbach R."/>
            <person name="Seaman C."/>
            <person name="Settipalli S."/>
            <person name="Sharpe T."/>
            <person name="Sheridan J."/>
            <person name="Sherpa N."/>
            <person name="Shi J."/>
            <person name="Smirnov S."/>
            <person name="Smith C."/>
            <person name="Sougnez C."/>
            <person name="Spencer B."/>
            <person name="Stalker J."/>
            <person name="Stange-thomann N."/>
            <person name="Stavropoulos S."/>
            <person name="Stetson K."/>
            <person name="Stone C."/>
            <person name="Stone S."/>
            <person name="Stubbs M."/>
            <person name="Talamas J."/>
            <person name="Tchuinga P."/>
            <person name="Tenzing P."/>
            <person name="Tesfaye S."/>
            <person name="Theodore J."/>
            <person name="Thoulutsang Y."/>
            <person name="Topham K."/>
            <person name="Towey S."/>
            <person name="Tsamla T."/>
            <person name="Tsomo N."/>
            <person name="Vallee D."/>
            <person name="Vassiliev H."/>
            <person name="Venkataraman V."/>
            <person name="Vinson J."/>
            <person name="Vo A."/>
            <person name="Wade C."/>
            <person name="Wang S."/>
            <person name="Wangchuk T."/>
            <person name="Wangdi T."/>
            <person name="Whittaker C."/>
            <person name="Wilkinson J."/>
            <person name="Wu Y."/>
            <person name="Wyman D."/>
            <person name="Yadav S."/>
            <person name="Yang S."/>
            <person name="Yang X."/>
            <person name="Yeager S."/>
            <person name="Yee E."/>
            <person name="Young G."/>
            <person name="Zainoun J."/>
            <person name="Zembeck L."/>
            <person name="Zimmer A."/>
            <person name="Zody M."/>
            <person name="Lander E."/>
        </authorList>
    </citation>
    <scope>NUCLEOTIDE SEQUENCE [LARGE SCALE GENOMIC DNA]</scope>
</reference>
<evidence type="ECO:0000313" key="25">
    <source>
        <dbReference type="Proteomes" id="UP000007875"/>
    </source>
</evidence>
<dbReference type="InterPro" id="IPR044442">
    <property type="entry name" value="RNAse_III_DSRM__animal"/>
</dbReference>
<dbReference type="eggNOG" id="KOG1817">
    <property type="taxonomic scope" value="Eukaryota"/>
</dbReference>
<dbReference type="SMART" id="SM00358">
    <property type="entry name" value="DSRM"/>
    <property type="match status" value="1"/>
</dbReference>
<dbReference type="InterPro" id="IPR058938">
    <property type="entry name" value="Helical_CED_Drosha"/>
</dbReference>
<accession>H2ZKH4</accession>
<evidence type="ECO:0000256" key="4">
    <source>
        <dbReference type="ARBA" id="ARBA00004123"/>
    </source>
</evidence>
<evidence type="ECO:0000256" key="10">
    <source>
        <dbReference type="ARBA" id="ARBA00022723"/>
    </source>
</evidence>
<comment type="cofactor">
    <cofactor evidence="2">
        <name>Mn(2+)</name>
        <dbReference type="ChEBI" id="CHEBI:29035"/>
    </cofactor>
</comment>
<dbReference type="Gene3D" id="3.30.160.20">
    <property type="match status" value="1"/>
</dbReference>
<protein>
    <recommendedName>
        <fullName evidence="7">Ribonuclease 3</fullName>
        <ecNumber evidence="6">3.1.26.3</ecNumber>
    </recommendedName>
    <alternativeName>
        <fullName evidence="18">Ribonuclease III</fullName>
    </alternativeName>
    <alternativeName>
        <fullName evidence="19 20">protein Drosha</fullName>
    </alternativeName>
</protein>
<dbReference type="CDD" id="cd00593">
    <property type="entry name" value="RIBOc"/>
    <property type="match status" value="2"/>
</dbReference>
<dbReference type="PROSITE" id="PS50137">
    <property type="entry name" value="DS_RBD"/>
    <property type="match status" value="1"/>
</dbReference>
<dbReference type="Pfam" id="PF00636">
    <property type="entry name" value="Ribonuclease_3"/>
    <property type="match status" value="1"/>
</dbReference>
<dbReference type="GO" id="GO:0004525">
    <property type="term" value="F:ribonuclease III activity"/>
    <property type="evidence" value="ECO:0007669"/>
    <property type="project" value="UniProtKB-EC"/>
</dbReference>
<reference evidence="24" key="3">
    <citation type="submission" date="2025-09" db="UniProtKB">
        <authorList>
            <consortium name="Ensembl"/>
        </authorList>
    </citation>
    <scope>IDENTIFICATION</scope>
</reference>
<dbReference type="HOGENOM" id="CLU_004383_1_1_1"/>
<evidence type="ECO:0000259" key="23">
    <source>
        <dbReference type="PROSITE" id="PS50142"/>
    </source>
</evidence>
<reference evidence="24" key="2">
    <citation type="submission" date="2025-08" db="UniProtKB">
        <authorList>
            <consortium name="Ensembl"/>
        </authorList>
    </citation>
    <scope>IDENTIFICATION</scope>
</reference>
<dbReference type="CDD" id="cd19877">
    <property type="entry name" value="DSRM_RNAse_III_meta_like"/>
    <property type="match status" value="1"/>
</dbReference>
<evidence type="ECO:0000256" key="14">
    <source>
        <dbReference type="ARBA" id="ARBA00022842"/>
    </source>
</evidence>
<evidence type="ECO:0000256" key="20">
    <source>
        <dbReference type="ARBA" id="ARBA00083702"/>
    </source>
</evidence>
<dbReference type="InterPro" id="IPR000999">
    <property type="entry name" value="RNase_III_dom"/>
</dbReference>
<dbReference type="Pfam" id="PF26050">
    <property type="entry name" value="Helical_CED_Drosha"/>
    <property type="match status" value="1"/>
</dbReference>
<feature type="domain" description="RNase III" evidence="23">
    <location>
        <begin position="363"/>
        <end position="543"/>
    </location>
</feature>
<dbReference type="STRING" id="51511.ENSCSAVP00000018090"/>
<keyword evidence="16" id="KW-0464">Manganese</keyword>
<dbReference type="Pfam" id="PF14622">
    <property type="entry name" value="Ribonucleas_3_3"/>
    <property type="match status" value="1"/>
</dbReference>
<keyword evidence="15 21" id="KW-0694">RNA-binding</keyword>
<dbReference type="GO" id="GO:0070877">
    <property type="term" value="C:microprocessor complex"/>
    <property type="evidence" value="ECO:0007669"/>
    <property type="project" value="TreeGrafter"/>
</dbReference>
<comment type="catalytic activity">
    <reaction evidence="1">
        <text>Endonucleolytic cleavage to 5'-phosphomonoester.</text>
        <dbReference type="EC" id="3.1.26.3"/>
    </reaction>
</comment>
<dbReference type="OMA" id="SPLNHNE"/>
<dbReference type="Proteomes" id="UP000007875">
    <property type="component" value="Unassembled WGS sequence"/>
</dbReference>
<keyword evidence="17" id="KW-0539">Nucleus</keyword>
<dbReference type="GO" id="GO:0003723">
    <property type="term" value="F:RNA binding"/>
    <property type="evidence" value="ECO:0007669"/>
    <property type="project" value="UniProtKB-UniRule"/>
</dbReference>
<evidence type="ECO:0000256" key="17">
    <source>
        <dbReference type="ARBA" id="ARBA00023242"/>
    </source>
</evidence>
<dbReference type="SUPFAM" id="SSF54768">
    <property type="entry name" value="dsRNA-binding domain-like"/>
    <property type="match status" value="1"/>
</dbReference>
<dbReference type="Pfam" id="PF00035">
    <property type="entry name" value="dsrm"/>
    <property type="match status" value="1"/>
</dbReference>
<proteinExistence type="inferred from homology"/>
<dbReference type="InterPro" id="IPR036389">
    <property type="entry name" value="RNase_III_sf"/>
</dbReference>